<sequence length="470" mass="47167">MTTTADGVSSKLVQPAIYRGAVTPTSADVGDLWEDTSTNPPVLKQCTIAPNTFAAVSAGGGGSGTVTSVAATAGTGISITGSPITTSGTLNITNTAPDQTVALTGGGTTSISGTYPNFTVTSNDAYTGTVTSVNATGTVSGLTLTGTVTSSGNLTLGGTLDLSSPPAIGGTTPAAGTYTTLNLTGTTNQVSSVAVSSDPAAPSAGNLKTFARTIAGGYTAPAFLNATQNVAMLQPAFANKRIGNLFPINSAAPTIVGLNAFTGTATSVATTTTSMFTRANRLINASTATAGTLANYYQNTASYTLGSATTPAYGGFYFVIRFGIADTVASPRSFFGLSSTVAAPTNVEPSTLTNSIGVGQGAANTNLFVYYGGSAAQTPIDLGTNFPTGTSNTDLYELTLFAPPTSNNTVYYQVIRLNTGNVASGTLTGTAGTVLPSNTTYLAIRNWRTNNATASAVTIAIAGLYTETDY</sequence>
<organism evidence="1">
    <name type="scientific">uncultured Caudovirales phage</name>
    <dbReference type="NCBI Taxonomy" id="2100421"/>
    <lineage>
        <taxon>Viruses</taxon>
        <taxon>Duplodnaviria</taxon>
        <taxon>Heunggongvirae</taxon>
        <taxon>Uroviricota</taxon>
        <taxon>Caudoviricetes</taxon>
        <taxon>Peduoviridae</taxon>
        <taxon>Maltschvirus</taxon>
        <taxon>Maltschvirus maltsch</taxon>
    </lineage>
</organism>
<name>A0A6J5LCQ9_9CAUD</name>
<reference evidence="1" key="1">
    <citation type="submission" date="2020-04" db="EMBL/GenBank/DDBJ databases">
        <authorList>
            <person name="Chiriac C."/>
            <person name="Salcher M."/>
            <person name="Ghai R."/>
            <person name="Kavagutti S V."/>
        </authorList>
    </citation>
    <scope>NUCLEOTIDE SEQUENCE</scope>
</reference>
<accession>A0A6J5LCQ9</accession>
<protein>
    <submittedName>
        <fullName evidence="1">Uncharacterized protein</fullName>
    </submittedName>
</protein>
<evidence type="ECO:0000313" key="1">
    <source>
        <dbReference type="EMBL" id="CAB4132264.1"/>
    </source>
</evidence>
<proteinExistence type="predicted"/>
<dbReference type="EMBL" id="LR796267">
    <property type="protein sequence ID" value="CAB4132264.1"/>
    <property type="molecule type" value="Genomic_DNA"/>
</dbReference>
<gene>
    <name evidence="1" type="ORF">UFOVP248_7</name>
</gene>